<dbReference type="PANTHER" id="PTHR34591">
    <property type="entry name" value="OS03G0653100 PROTEIN-RELATED"/>
    <property type="match status" value="1"/>
</dbReference>
<dbReference type="SMART" id="SM00256">
    <property type="entry name" value="FBOX"/>
    <property type="match status" value="1"/>
</dbReference>
<evidence type="ECO:0000259" key="1">
    <source>
        <dbReference type="SMART" id="SM00256"/>
    </source>
</evidence>
<dbReference type="EMBL" id="AC092748">
    <property type="protein sequence ID" value="AAM01085.1"/>
    <property type="molecule type" value="Genomic_DNA"/>
</dbReference>
<dbReference type="InterPro" id="IPR036047">
    <property type="entry name" value="F-box-like_dom_sf"/>
</dbReference>
<dbReference type="Proteomes" id="UP000000763">
    <property type="component" value="Chromosome 10"/>
</dbReference>
<name>Q8S6K3_ORYSJ</name>
<organism evidence="2 3">
    <name type="scientific">Oryza sativa subsp. japonica</name>
    <name type="common">Rice</name>
    <dbReference type="NCBI Taxonomy" id="39947"/>
    <lineage>
        <taxon>Eukaryota</taxon>
        <taxon>Viridiplantae</taxon>
        <taxon>Streptophyta</taxon>
        <taxon>Embryophyta</taxon>
        <taxon>Tracheophyta</taxon>
        <taxon>Spermatophyta</taxon>
        <taxon>Magnoliopsida</taxon>
        <taxon>Liliopsida</taxon>
        <taxon>Poales</taxon>
        <taxon>Poaceae</taxon>
        <taxon>BOP clade</taxon>
        <taxon>Oryzoideae</taxon>
        <taxon>Oryzeae</taxon>
        <taxon>Oryzinae</taxon>
        <taxon>Oryza</taxon>
        <taxon>Oryza sativa</taxon>
    </lineage>
</organism>
<gene>
    <name evidence="2" type="primary">OSJNBa0019N10.23</name>
</gene>
<protein>
    <recommendedName>
        <fullName evidence="1">F-box domain-containing protein</fullName>
    </recommendedName>
</protein>
<dbReference type="AlphaFoldDB" id="Q8S6K3"/>
<evidence type="ECO:0000313" key="3">
    <source>
        <dbReference type="Proteomes" id="UP000000763"/>
    </source>
</evidence>
<accession>Q8S6K3</accession>
<dbReference type="SUPFAM" id="SSF81383">
    <property type="entry name" value="F-box domain"/>
    <property type="match status" value="1"/>
</dbReference>
<dbReference type="InterPro" id="IPR056592">
    <property type="entry name" value="Beta-prop_At3g26010-like"/>
</dbReference>
<dbReference type="Pfam" id="PF12937">
    <property type="entry name" value="F-box-like"/>
    <property type="match status" value="1"/>
</dbReference>
<feature type="domain" description="F-box" evidence="1">
    <location>
        <begin position="7"/>
        <end position="51"/>
    </location>
</feature>
<dbReference type="Pfam" id="PF24750">
    <property type="entry name" value="b-prop_At3g26010-like"/>
    <property type="match status" value="1"/>
</dbReference>
<sequence length="446" mass="51648">MAAADLLPDDVLEEILRRLAPSPRSLAACRVVCKAWRAAVDTRCPPPRPDLLPLSLAGIFFSGFYFAHEYLPGFFARRGHHHCDRIFPKLDYLDDAPISKLEAIDHCNGLLLMQEYIVNPATRRWARLPPTPEWSPAGSDLEAVVTDSCREEYLVFDPTVSPHYEVFSIPELVFCRGDDKDNAESVVRQHEWPPSPFVVQVYSSATGRWEKRSLVRRGEAAGTIADVHYSSWMASHHLYGVYWRGALHVQMKNNDVIRITLLDDKYQVIKSPSDINLNNHPYIYLGRSKKGVCCASIDDKQHQRLQVWLLHEVLLGGGQMEWMLIHDVSLEQIMADFRWNPEAVKPWIKHNTYRGENKNNEEISEDESPGWDSEDDSIVVYTEDMDRVWAYHLHSSKVEFLVYSRRIFVVIWPSCLRSFFHPQVYDWLWASCTWRRYMGRDDDGVL</sequence>
<reference evidence="3" key="2">
    <citation type="journal article" date="2008" name="Nucleic Acids Res.">
        <title>The rice annotation project database (RAP-DB): 2008 update.</title>
        <authorList>
            <consortium name="The rice annotation project (RAP)"/>
        </authorList>
    </citation>
    <scope>GENOME REANNOTATION</scope>
    <source>
        <strain evidence="3">cv. Nipponbare</strain>
    </source>
</reference>
<dbReference type="PANTHER" id="PTHR34591:SF13">
    <property type="entry name" value="OS03G0669900 PROTEIN"/>
    <property type="match status" value="1"/>
</dbReference>
<evidence type="ECO:0000313" key="2">
    <source>
        <dbReference type="EMBL" id="AAM01085.1"/>
    </source>
</evidence>
<dbReference type="InterPro" id="IPR001810">
    <property type="entry name" value="F-box_dom"/>
</dbReference>
<reference evidence="3" key="1">
    <citation type="journal article" date="2005" name="Nature">
        <title>The map-based sequence of the rice genome.</title>
        <authorList>
            <consortium name="International rice genome sequencing project (IRGSP)"/>
            <person name="Matsumoto T."/>
            <person name="Wu J."/>
            <person name="Kanamori H."/>
            <person name="Katayose Y."/>
            <person name="Fujisawa M."/>
            <person name="Namiki N."/>
            <person name="Mizuno H."/>
            <person name="Yamamoto K."/>
            <person name="Antonio B.A."/>
            <person name="Baba T."/>
            <person name="Sakata K."/>
            <person name="Nagamura Y."/>
            <person name="Aoki H."/>
            <person name="Arikawa K."/>
            <person name="Arita K."/>
            <person name="Bito T."/>
            <person name="Chiden Y."/>
            <person name="Fujitsuka N."/>
            <person name="Fukunaka R."/>
            <person name="Hamada M."/>
            <person name="Harada C."/>
            <person name="Hayashi A."/>
            <person name="Hijishita S."/>
            <person name="Honda M."/>
            <person name="Hosokawa S."/>
            <person name="Ichikawa Y."/>
            <person name="Idonuma A."/>
            <person name="Iijima M."/>
            <person name="Ikeda M."/>
            <person name="Ikeno M."/>
            <person name="Ito K."/>
            <person name="Ito S."/>
            <person name="Ito T."/>
            <person name="Ito Y."/>
            <person name="Ito Y."/>
            <person name="Iwabuchi A."/>
            <person name="Kamiya K."/>
            <person name="Karasawa W."/>
            <person name="Kurita K."/>
            <person name="Katagiri S."/>
            <person name="Kikuta A."/>
            <person name="Kobayashi H."/>
            <person name="Kobayashi N."/>
            <person name="Machita K."/>
            <person name="Maehara T."/>
            <person name="Masukawa M."/>
            <person name="Mizubayashi T."/>
            <person name="Mukai Y."/>
            <person name="Nagasaki H."/>
            <person name="Nagata Y."/>
            <person name="Naito S."/>
            <person name="Nakashima M."/>
            <person name="Nakama Y."/>
            <person name="Nakamichi Y."/>
            <person name="Nakamura M."/>
            <person name="Meguro A."/>
            <person name="Negishi M."/>
            <person name="Ohta I."/>
            <person name="Ohta T."/>
            <person name="Okamoto M."/>
            <person name="Ono N."/>
            <person name="Saji S."/>
            <person name="Sakaguchi M."/>
            <person name="Sakai K."/>
            <person name="Shibata M."/>
            <person name="Shimokawa T."/>
            <person name="Song J."/>
            <person name="Takazaki Y."/>
            <person name="Terasawa K."/>
            <person name="Tsugane M."/>
            <person name="Tsuji K."/>
            <person name="Ueda S."/>
            <person name="Waki K."/>
            <person name="Yamagata H."/>
            <person name="Yamamoto M."/>
            <person name="Yamamoto S."/>
            <person name="Yamane H."/>
            <person name="Yoshiki S."/>
            <person name="Yoshihara R."/>
            <person name="Yukawa K."/>
            <person name="Zhong H."/>
            <person name="Yano M."/>
            <person name="Yuan Q."/>
            <person name="Ouyang S."/>
            <person name="Liu J."/>
            <person name="Jones K.M."/>
            <person name="Gansberger K."/>
            <person name="Moffat K."/>
            <person name="Hill J."/>
            <person name="Bera J."/>
            <person name="Fadrosh D."/>
            <person name="Jin S."/>
            <person name="Johri S."/>
            <person name="Kim M."/>
            <person name="Overton L."/>
            <person name="Reardon M."/>
            <person name="Tsitrin T."/>
            <person name="Vuong H."/>
            <person name="Weaver B."/>
            <person name="Ciecko A."/>
            <person name="Tallon L."/>
            <person name="Jackson J."/>
            <person name="Pai G."/>
            <person name="Aken S.V."/>
            <person name="Utterback T."/>
            <person name="Reidmuller S."/>
            <person name="Feldblyum T."/>
            <person name="Hsiao J."/>
            <person name="Zismann V."/>
            <person name="Iobst S."/>
            <person name="de Vazeille A.R."/>
            <person name="Buell C.R."/>
            <person name="Ying K."/>
            <person name="Li Y."/>
            <person name="Lu T."/>
            <person name="Huang Y."/>
            <person name="Zhao Q."/>
            <person name="Feng Q."/>
            <person name="Zhang L."/>
            <person name="Zhu J."/>
            <person name="Weng Q."/>
            <person name="Mu J."/>
            <person name="Lu Y."/>
            <person name="Fan D."/>
            <person name="Liu Y."/>
            <person name="Guan J."/>
            <person name="Zhang Y."/>
            <person name="Yu S."/>
            <person name="Liu X."/>
            <person name="Zhang Y."/>
            <person name="Hong G."/>
            <person name="Han B."/>
            <person name="Choisne N."/>
            <person name="Demange N."/>
            <person name="Orjeda G."/>
            <person name="Samain S."/>
            <person name="Cattolico L."/>
            <person name="Pelletier E."/>
            <person name="Couloux A."/>
            <person name="Segurens B."/>
            <person name="Wincker P."/>
            <person name="D'Hont A."/>
            <person name="Scarpelli C."/>
            <person name="Weissenbach J."/>
            <person name="Salanoubat M."/>
            <person name="Quetier F."/>
            <person name="Yu Y."/>
            <person name="Kim H.R."/>
            <person name="Rambo T."/>
            <person name="Currie J."/>
            <person name="Collura K."/>
            <person name="Luo M."/>
            <person name="Yang T."/>
            <person name="Ammiraju J.S.S."/>
            <person name="Engler F."/>
            <person name="Soderlund C."/>
            <person name="Wing R.A."/>
            <person name="Palmer L.E."/>
            <person name="de la Bastide M."/>
            <person name="Spiegel L."/>
            <person name="Nascimento L."/>
            <person name="Zutavern T."/>
            <person name="O'Shaughnessy A."/>
            <person name="Dike S."/>
            <person name="Dedhia N."/>
            <person name="Preston R."/>
            <person name="Balija V."/>
            <person name="McCombie W.R."/>
            <person name="Chow T."/>
            <person name="Chen H."/>
            <person name="Chung M."/>
            <person name="Chen C."/>
            <person name="Shaw J."/>
            <person name="Wu H."/>
            <person name="Hsiao K."/>
            <person name="Chao Y."/>
            <person name="Chu M."/>
            <person name="Cheng C."/>
            <person name="Hour A."/>
            <person name="Lee P."/>
            <person name="Lin S."/>
            <person name="Lin Y."/>
            <person name="Liou J."/>
            <person name="Liu S."/>
            <person name="Hsing Y."/>
            <person name="Raghuvanshi S."/>
            <person name="Mohanty A."/>
            <person name="Bharti A.K."/>
            <person name="Gaur A."/>
            <person name="Gupta V."/>
            <person name="Kumar D."/>
            <person name="Ravi V."/>
            <person name="Vij S."/>
            <person name="Kapur A."/>
            <person name="Khurana P."/>
            <person name="Khurana P."/>
            <person name="Khurana J.P."/>
            <person name="Tyagi A.K."/>
            <person name="Gaikwad K."/>
            <person name="Singh A."/>
            <person name="Dalal V."/>
            <person name="Srivastava S."/>
            <person name="Dixit A."/>
            <person name="Pal A.K."/>
            <person name="Ghazi I.A."/>
            <person name="Yadav M."/>
            <person name="Pandit A."/>
            <person name="Bhargava A."/>
            <person name="Sureshbabu K."/>
            <person name="Batra K."/>
            <person name="Sharma T.R."/>
            <person name="Mohapatra T."/>
            <person name="Singh N.K."/>
            <person name="Messing J."/>
            <person name="Nelson A.B."/>
            <person name="Fuks G."/>
            <person name="Kavchok S."/>
            <person name="Keizer G."/>
            <person name="Linton E."/>
            <person name="Llaca V."/>
            <person name="Song R."/>
            <person name="Tanyolac B."/>
            <person name="Young S."/>
            <person name="Ho-Il K."/>
            <person name="Hahn J.H."/>
            <person name="Sangsakoo G."/>
            <person name="Vanavichit A."/>
            <person name="de Mattos Luiz.A.T."/>
            <person name="Zimmer P.D."/>
            <person name="Malone G."/>
            <person name="Dellagostin O."/>
            <person name="de Oliveira A.C."/>
            <person name="Bevan M."/>
            <person name="Bancroft I."/>
            <person name="Minx P."/>
            <person name="Cordum H."/>
            <person name="Wilson R."/>
            <person name="Cheng Z."/>
            <person name="Jin W."/>
            <person name="Jiang J."/>
            <person name="Leong S.A."/>
            <person name="Iwama H."/>
            <person name="Gojobori T."/>
            <person name="Itoh T."/>
            <person name="Niimura Y."/>
            <person name="Fujii Y."/>
            <person name="Habara T."/>
            <person name="Sakai H."/>
            <person name="Sato Y."/>
            <person name="Wilson G."/>
            <person name="Kumar K."/>
            <person name="McCouch S."/>
            <person name="Juretic N."/>
            <person name="Hoen D."/>
            <person name="Wright S."/>
            <person name="Bruskiewich R."/>
            <person name="Bureau T."/>
            <person name="Miyao A."/>
            <person name="Hirochika H."/>
            <person name="Nishikawa T."/>
            <person name="Kadowaki K."/>
            <person name="Sugiura M."/>
            <person name="Burr B."/>
            <person name="Sasaki T."/>
        </authorList>
    </citation>
    <scope>NUCLEOTIDE SEQUENCE [LARGE SCALE GENOMIC DNA]</scope>
    <source>
        <strain evidence="3">cv. Nipponbare</strain>
    </source>
</reference>
<dbReference type="Gene3D" id="1.20.1280.50">
    <property type="match status" value="1"/>
</dbReference>
<proteinExistence type="predicted"/>